<evidence type="ECO:0000256" key="2">
    <source>
        <dbReference type="ARBA" id="ARBA00012944"/>
    </source>
</evidence>
<feature type="transmembrane region" description="Helical" evidence="8">
    <location>
        <begin position="168"/>
        <end position="185"/>
    </location>
</feature>
<feature type="transmembrane region" description="Helical" evidence="8">
    <location>
        <begin position="233"/>
        <end position="254"/>
    </location>
</feature>
<dbReference type="EMBL" id="MK922344">
    <property type="protein sequence ID" value="QDM37028.1"/>
    <property type="molecule type" value="Genomic_DNA"/>
</dbReference>
<keyword evidence="4 8" id="KW-1133">Transmembrane helix</keyword>
<organism evidence="10">
    <name type="scientific">Centrorhynchus milvus</name>
    <dbReference type="NCBI Taxonomy" id="2594319"/>
    <lineage>
        <taxon>Eukaryota</taxon>
        <taxon>Metazoa</taxon>
        <taxon>Spiralia</taxon>
        <taxon>Lophotrochozoa</taxon>
        <taxon>Acanthocephala</taxon>
        <taxon>Palaeacanthocephala</taxon>
        <taxon>Polymorphida</taxon>
        <taxon>Centrorhynchidae</taxon>
        <taxon>Centrorhynchus</taxon>
    </lineage>
</organism>
<feature type="transmembrane region" description="Helical" evidence="8">
    <location>
        <begin position="323"/>
        <end position="346"/>
    </location>
</feature>
<name>A0A515KYX5_9BILA</name>
<dbReference type="InterPro" id="IPR003945">
    <property type="entry name" value="NU5C-like"/>
</dbReference>
<dbReference type="AlphaFoldDB" id="A0A515KYX5"/>
<reference evidence="10" key="1">
    <citation type="journal article" date="2019" name="Infect. Genet. Evol.">
        <title>Characterization of the complete mitochondrial genome of Centrorhynchus milvus (Acanthocephala: Polymorphida) and its phylogenetic implications.</title>
        <authorList>
            <person name="Muhammad N."/>
            <person name="Suleman"/>
            <person name="Ma J."/>
            <person name="Khan M.S."/>
            <person name="Wu S.S."/>
            <person name="Zhu X.Q."/>
            <person name="Li L."/>
        </authorList>
    </citation>
    <scope>NUCLEOTIDE SEQUENCE</scope>
    <source>
        <strain evidence="10">Pakistan</strain>
    </source>
</reference>
<evidence type="ECO:0000256" key="8">
    <source>
        <dbReference type="SAM" id="Phobius"/>
    </source>
</evidence>
<protein>
    <recommendedName>
        <fullName evidence="2">NADH:ubiquinone reductase (H(+)-translocating)</fullName>
        <ecNumber evidence="2">7.1.1.2</ecNumber>
    </recommendedName>
    <alternativeName>
        <fullName evidence="6">NADH dehydrogenase subunit 5</fullName>
    </alternativeName>
</protein>
<gene>
    <name evidence="10" type="primary">ND5</name>
</gene>
<dbReference type="PANTHER" id="PTHR42829">
    <property type="entry name" value="NADH-UBIQUINONE OXIDOREDUCTASE CHAIN 5"/>
    <property type="match status" value="1"/>
</dbReference>
<dbReference type="GO" id="GO:0015990">
    <property type="term" value="P:electron transport coupled proton transport"/>
    <property type="evidence" value="ECO:0007669"/>
    <property type="project" value="TreeGrafter"/>
</dbReference>
<keyword evidence="10" id="KW-0496">Mitochondrion</keyword>
<dbReference type="GO" id="GO:0016020">
    <property type="term" value="C:membrane"/>
    <property type="evidence" value="ECO:0007669"/>
    <property type="project" value="UniProtKB-SubCell"/>
</dbReference>
<evidence type="ECO:0000256" key="7">
    <source>
        <dbReference type="ARBA" id="ARBA00049551"/>
    </source>
</evidence>
<geneLocation type="mitochondrion" evidence="10"/>
<keyword evidence="3 8" id="KW-0812">Transmembrane</keyword>
<feature type="transmembrane region" description="Helical" evidence="8">
    <location>
        <begin position="141"/>
        <end position="162"/>
    </location>
</feature>
<comment type="subcellular location">
    <subcellularLocation>
        <location evidence="1">Membrane</location>
        <topology evidence="1">Multi-pass membrane protein</topology>
    </subcellularLocation>
</comment>
<feature type="transmembrane region" description="Helical" evidence="8">
    <location>
        <begin position="409"/>
        <end position="429"/>
    </location>
</feature>
<dbReference type="PRINTS" id="PR01434">
    <property type="entry name" value="NADHDHGNASE5"/>
</dbReference>
<dbReference type="InterPro" id="IPR001750">
    <property type="entry name" value="ND/Mrp_TM"/>
</dbReference>
<feature type="transmembrane region" description="Helical" evidence="8">
    <location>
        <begin position="7"/>
        <end position="36"/>
    </location>
</feature>
<evidence type="ECO:0000259" key="9">
    <source>
        <dbReference type="Pfam" id="PF00361"/>
    </source>
</evidence>
<feature type="transmembrane region" description="Helical" evidence="8">
    <location>
        <begin position="366"/>
        <end position="388"/>
    </location>
</feature>
<evidence type="ECO:0000256" key="5">
    <source>
        <dbReference type="ARBA" id="ARBA00023136"/>
    </source>
</evidence>
<evidence type="ECO:0000256" key="1">
    <source>
        <dbReference type="ARBA" id="ARBA00004141"/>
    </source>
</evidence>
<comment type="catalytic activity">
    <reaction evidence="7">
        <text>a ubiquinone + NADH + 5 H(+)(in) = a ubiquinol + NAD(+) + 4 H(+)(out)</text>
        <dbReference type="Rhea" id="RHEA:29091"/>
        <dbReference type="Rhea" id="RHEA-COMP:9565"/>
        <dbReference type="Rhea" id="RHEA-COMP:9566"/>
        <dbReference type="ChEBI" id="CHEBI:15378"/>
        <dbReference type="ChEBI" id="CHEBI:16389"/>
        <dbReference type="ChEBI" id="CHEBI:17976"/>
        <dbReference type="ChEBI" id="CHEBI:57540"/>
        <dbReference type="ChEBI" id="CHEBI:57945"/>
        <dbReference type="EC" id="7.1.1.2"/>
    </reaction>
</comment>
<evidence type="ECO:0000256" key="6">
    <source>
        <dbReference type="ARBA" id="ARBA00031027"/>
    </source>
</evidence>
<dbReference type="GO" id="GO:0042773">
    <property type="term" value="P:ATP synthesis coupled electron transport"/>
    <property type="evidence" value="ECO:0007669"/>
    <property type="project" value="InterPro"/>
</dbReference>
<dbReference type="GO" id="GO:0008137">
    <property type="term" value="F:NADH dehydrogenase (ubiquinone) activity"/>
    <property type="evidence" value="ECO:0007669"/>
    <property type="project" value="UniProtKB-EC"/>
</dbReference>
<keyword evidence="5 8" id="KW-0472">Membrane</keyword>
<dbReference type="PANTHER" id="PTHR42829:SF2">
    <property type="entry name" value="NADH-UBIQUINONE OXIDOREDUCTASE CHAIN 5"/>
    <property type="match status" value="1"/>
</dbReference>
<evidence type="ECO:0000256" key="3">
    <source>
        <dbReference type="ARBA" id="ARBA00022692"/>
    </source>
</evidence>
<feature type="transmembrane region" description="Helical" evidence="8">
    <location>
        <begin position="527"/>
        <end position="546"/>
    </location>
</feature>
<feature type="domain" description="NADH:quinone oxidoreductase/Mrp antiporter transmembrane" evidence="9">
    <location>
        <begin position="106"/>
        <end position="370"/>
    </location>
</feature>
<feature type="transmembrane region" description="Helical" evidence="8">
    <location>
        <begin position="261"/>
        <end position="285"/>
    </location>
</feature>
<dbReference type="Pfam" id="PF00361">
    <property type="entry name" value="Proton_antipo_M"/>
    <property type="match status" value="1"/>
</dbReference>
<feature type="transmembrane region" description="Helical" evidence="8">
    <location>
        <begin position="83"/>
        <end position="103"/>
    </location>
</feature>
<feature type="transmembrane region" description="Helical" evidence="8">
    <location>
        <begin position="206"/>
        <end position="227"/>
    </location>
</feature>
<feature type="transmembrane region" description="Helical" evidence="8">
    <location>
        <begin position="109"/>
        <end position="129"/>
    </location>
</feature>
<feature type="transmembrane region" description="Helical" evidence="8">
    <location>
        <begin position="449"/>
        <end position="473"/>
    </location>
</feature>
<proteinExistence type="predicted"/>
<feature type="transmembrane region" description="Helical" evidence="8">
    <location>
        <begin position="291"/>
        <end position="311"/>
    </location>
</feature>
<dbReference type="EC" id="7.1.1.2" evidence="2"/>
<accession>A0A515KYX5</accession>
<evidence type="ECO:0000313" key="10">
    <source>
        <dbReference type="EMBL" id="QDM37028.1"/>
    </source>
</evidence>
<evidence type="ECO:0000256" key="4">
    <source>
        <dbReference type="ARBA" id="ARBA00022989"/>
    </source>
</evidence>
<sequence>MSSVGAVVVVVGVFLGLVVGVVSALSGMGWSVGWLVVSVGGGDAGGVLLELGGRSFSMFVVVLVVFLTVIGFSGCYMSGMGGLGVFEWMVVGFVVGVEILLVGSGLYSLLVGWEILGVVSFLLIGYYCSRSSWGGALFTLLVNRLGDVGVVLMFWLFLGSLLGVELGLEWVVAGVVFALTVSLTTKSAQVPFGSWLPLAMAAPTPVSALVHSSTLVIAGLYLGWFYSVYLSPVGGWLMILGVATVMGAGLGAAGEMDFKKVVAFSTSMHLGLMVVIAVVVSWWFMGVHMGFHAFFKSLLFMGVGLGIMVMVHDQDFRGSVVGGAAGVVVGLVVVSSVWSLVGLVGFSGWVTKDGFLEHELWGLQGWMVGLLVVVGLAGSSVYCLKMVMGVVGQSMGKGSVSMSWHLEEMVAVMGIMVVSVVGVVLGVGWSLWGDWGVSVGVCSGGEKLVYWLMFMFWLVLWCILGSIAGIGMVEGLESVLGGLIAGGGLSEGMWGYWMESVWVGGVVLSVVESVSGMGVNGAGGLVYLDWYFVVFVVLGGLSFVALM</sequence>
<feature type="transmembrane region" description="Helical" evidence="8">
    <location>
        <begin position="56"/>
        <end position="76"/>
    </location>
</feature>
<dbReference type="GO" id="GO:0003954">
    <property type="term" value="F:NADH dehydrogenase activity"/>
    <property type="evidence" value="ECO:0007669"/>
    <property type="project" value="TreeGrafter"/>
</dbReference>